<dbReference type="Pfam" id="PF25164">
    <property type="entry name" value="CoiA_N"/>
    <property type="match status" value="1"/>
</dbReference>
<name>A0ABV0JUI2_9CYAN</name>
<comment type="caution">
    <text evidence="2">The sequence shown here is derived from an EMBL/GenBank/DDBJ whole genome shotgun (WGS) entry which is preliminary data.</text>
</comment>
<evidence type="ECO:0000313" key="3">
    <source>
        <dbReference type="Proteomes" id="UP001442494"/>
    </source>
</evidence>
<gene>
    <name evidence="2" type="ORF">NDI37_21960</name>
</gene>
<accession>A0ABV0JUI2</accession>
<feature type="domain" description="Competence protein CoiA-like N-terminal" evidence="1">
    <location>
        <begin position="24"/>
        <end position="55"/>
    </location>
</feature>
<sequence length="305" mass="35433">MWLKYGVDIKDNVLVSIEDVSSGKTNLRCLYCGSRLTAKKGKVNQHHFAHTEETCRPVAAKTVPDLPLYDAFNIQLSGKELEELKVFWKEYGRHGYSIPTVPFKFVLSKLLVWNNDSQAYEFTNLGKIPVCALPLELFNQVQEPLILDKLDSLEQAATRAKLTNSSSLPERLADLKMYCAQIQRILQFSLYFLEIKADGKLLHKIGVTRRSIDERVLEVQRDLKLHYKDVFINVLGTWLHRGNVERYFKYRYQEFNYPIGKLTEYFRFDDINSVLKDLNQMAPKILTQAEIDILQDKLPKVKQIQ</sequence>
<dbReference type="Proteomes" id="UP001442494">
    <property type="component" value="Unassembled WGS sequence"/>
</dbReference>
<evidence type="ECO:0000313" key="2">
    <source>
        <dbReference type="EMBL" id="MEP0867120.1"/>
    </source>
</evidence>
<dbReference type="InterPro" id="IPR057253">
    <property type="entry name" value="CoiA-like_N"/>
</dbReference>
<proteinExistence type="predicted"/>
<dbReference type="RefSeq" id="WP_190417171.1">
    <property type="nucleotide sequence ID" value="NZ_JAMPKK010000059.1"/>
</dbReference>
<dbReference type="Pfam" id="PF13455">
    <property type="entry name" value="MUG113"/>
    <property type="match status" value="1"/>
</dbReference>
<evidence type="ECO:0000259" key="1">
    <source>
        <dbReference type="Pfam" id="PF25164"/>
    </source>
</evidence>
<organism evidence="2 3">
    <name type="scientific">Funiculus sociatus GB2-A5</name>
    <dbReference type="NCBI Taxonomy" id="2933946"/>
    <lineage>
        <taxon>Bacteria</taxon>
        <taxon>Bacillati</taxon>
        <taxon>Cyanobacteriota</taxon>
        <taxon>Cyanophyceae</taxon>
        <taxon>Coleofasciculales</taxon>
        <taxon>Coleofasciculaceae</taxon>
        <taxon>Funiculus</taxon>
    </lineage>
</organism>
<dbReference type="EMBL" id="JAMPKK010000059">
    <property type="protein sequence ID" value="MEP0867120.1"/>
    <property type="molecule type" value="Genomic_DNA"/>
</dbReference>
<protein>
    <submittedName>
        <fullName evidence="2">GIY-YIG nuclease family protein</fullName>
    </submittedName>
</protein>
<keyword evidence="3" id="KW-1185">Reference proteome</keyword>
<reference evidence="2 3" key="1">
    <citation type="submission" date="2022-04" db="EMBL/GenBank/DDBJ databases">
        <title>Positive selection, recombination, and allopatry shape intraspecific diversity of widespread and dominant cyanobacteria.</title>
        <authorList>
            <person name="Wei J."/>
            <person name="Shu W."/>
            <person name="Hu C."/>
        </authorList>
    </citation>
    <scope>NUCLEOTIDE SEQUENCE [LARGE SCALE GENOMIC DNA]</scope>
    <source>
        <strain evidence="2 3">GB2-A5</strain>
    </source>
</reference>